<reference evidence="2" key="1">
    <citation type="journal article" date="2021" name="Nat. Commun.">
        <title>Genetic determinants of endophytism in the Arabidopsis root mycobiome.</title>
        <authorList>
            <person name="Mesny F."/>
            <person name="Miyauchi S."/>
            <person name="Thiergart T."/>
            <person name="Pickel B."/>
            <person name="Atanasova L."/>
            <person name="Karlsson M."/>
            <person name="Huettel B."/>
            <person name="Barry K.W."/>
            <person name="Haridas S."/>
            <person name="Chen C."/>
            <person name="Bauer D."/>
            <person name="Andreopoulos W."/>
            <person name="Pangilinan J."/>
            <person name="LaButti K."/>
            <person name="Riley R."/>
            <person name="Lipzen A."/>
            <person name="Clum A."/>
            <person name="Drula E."/>
            <person name="Henrissat B."/>
            <person name="Kohler A."/>
            <person name="Grigoriev I.V."/>
            <person name="Martin F.M."/>
            <person name="Hacquard S."/>
        </authorList>
    </citation>
    <scope>NUCLEOTIDE SEQUENCE</scope>
    <source>
        <strain evidence="2">MPI-SDFR-AT-0117</strain>
    </source>
</reference>
<proteinExistence type="predicted"/>
<evidence type="ECO:0000313" key="3">
    <source>
        <dbReference type="Proteomes" id="UP000770015"/>
    </source>
</evidence>
<organism evidence="2 3">
    <name type="scientific">Plectosphaerella plurivora</name>
    <dbReference type="NCBI Taxonomy" id="936078"/>
    <lineage>
        <taxon>Eukaryota</taxon>
        <taxon>Fungi</taxon>
        <taxon>Dikarya</taxon>
        <taxon>Ascomycota</taxon>
        <taxon>Pezizomycotina</taxon>
        <taxon>Sordariomycetes</taxon>
        <taxon>Hypocreomycetidae</taxon>
        <taxon>Glomerellales</taxon>
        <taxon>Plectosphaerellaceae</taxon>
        <taxon>Plectosphaerella</taxon>
    </lineage>
</organism>
<dbReference type="AlphaFoldDB" id="A0A9P8VG65"/>
<dbReference type="EMBL" id="JAGSXJ010000004">
    <property type="protein sequence ID" value="KAH6692337.1"/>
    <property type="molecule type" value="Genomic_DNA"/>
</dbReference>
<accession>A0A9P8VG65</accession>
<protein>
    <submittedName>
        <fullName evidence="2">Uncharacterized protein</fullName>
    </submittedName>
</protein>
<gene>
    <name evidence="2" type="ORF">F5X68DRAFT_57779</name>
</gene>
<evidence type="ECO:0000313" key="2">
    <source>
        <dbReference type="EMBL" id="KAH6692337.1"/>
    </source>
</evidence>
<evidence type="ECO:0000256" key="1">
    <source>
        <dbReference type="SAM" id="MobiDB-lite"/>
    </source>
</evidence>
<sequence>MQTDDQAHLSCGRIVHATRHQLASPTSQVKHRRLPSPPPLLHLGHCCLSLVTPRLDPCLSFVCPLPTCPSGASPARGSLAISEARLLEQSQTRYPLPNPRFAHRHRVSATRPNVDKVSQTVPSQRLGNVAMTCSPLLNLTTSGGVTTRGIQREPRRDHGVHASSSLPSALRSADVRSLSSSVTCKTWTTLQYHNAFVSRYRSRPHTAITGGTCILLPQSDPPIL</sequence>
<dbReference type="Proteomes" id="UP000770015">
    <property type="component" value="Unassembled WGS sequence"/>
</dbReference>
<name>A0A9P8VG65_9PEZI</name>
<feature type="region of interest" description="Disordered" evidence="1">
    <location>
        <begin position="144"/>
        <end position="167"/>
    </location>
</feature>
<comment type="caution">
    <text evidence="2">The sequence shown here is derived from an EMBL/GenBank/DDBJ whole genome shotgun (WGS) entry which is preliminary data.</text>
</comment>
<keyword evidence="3" id="KW-1185">Reference proteome</keyword>
<feature type="compositionally biased region" description="Basic and acidic residues" evidence="1">
    <location>
        <begin position="150"/>
        <end position="160"/>
    </location>
</feature>